<dbReference type="Proteomes" id="UP001165065">
    <property type="component" value="Unassembled WGS sequence"/>
</dbReference>
<proteinExistence type="predicted"/>
<feature type="transmembrane region" description="Helical" evidence="1">
    <location>
        <begin position="94"/>
        <end position="114"/>
    </location>
</feature>
<accession>A0A9W7GG72</accession>
<dbReference type="OrthoDB" id="185896at2759"/>
<keyword evidence="1" id="KW-0472">Membrane</keyword>
<keyword evidence="3" id="KW-1185">Reference proteome</keyword>
<dbReference type="EMBL" id="BRYA01001474">
    <property type="protein sequence ID" value="GMI44284.1"/>
    <property type="molecule type" value="Genomic_DNA"/>
</dbReference>
<keyword evidence="1" id="KW-0812">Transmembrane</keyword>
<evidence type="ECO:0000313" key="2">
    <source>
        <dbReference type="EMBL" id="GMI44284.1"/>
    </source>
</evidence>
<evidence type="ECO:0000313" key="3">
    <source>
        <dbReference type="Proteomes" id="UP001165065"/>
    </source>
</evidence>
<sequence length="162" mass="17714">MKSMYANGFTRIVIYWQVASSLNRPTLESIYSIACVSSWAALVSFHTVLFVDSSAHRRLADHVGSPLPIFSIGNLVVHGLPCAVAVYYPPNYLNIYSGIGAVIAQVTWGLAQTIDNKAGLFVLDEVYAPCPKKTWWSLWIVALVVNLLYPFIGPTAAVANPI</sequence>
<evidence type="ECO:0000256" key="1">
    <source>
        <dbReference type="SAM" id="Phobius"/>
    </source>
</evidence>
<protein>
    <submittedName>
        <fullName evidence="2">Uncharacterized protein</fullName>
    </submittedName>
</protein>
<feature type="transmembrane region" description="Helical" evidence="1">
    <location>
        <begin position="63"/>
        <end position="88"/>
    </location>
</feature>
<gene>
    <name evidence="2" type="ORF">TrCOL_g12669</name>
</gene>
<feature type="transmembrane region" description="Helical" evidence="1">
    <location>
        <begin position="30"/>
        <end position="51"/>
    </location>
</feature>
<comment type="caution">
    <text evidence="2">The sequence shown here is derived from an EMBL/GenBank/DDBJ whole genome shotgun (WGS) entry which is preliminary data.</text>
</comment>
<name>A0A9W7GG72_9STRA</name>
<feature type="transmembrane region" description="Helical" evidence="1">
    <location>
        <begin position="135"/>
        <end position="152"/>
    </location>
</feature>
<keyword evidence="1" id="KW-1133">Transmembrane helix</keyword>
<reference evidence="3" key="1">
    <citation type="journal article" date="2023" name="Commun. Biol.">
        <title>Genome analysis of Parmales, the sister group of diatoms, reveals the evolutionary specialization of diatoms from phago-mixotrophs to photoautotrophs.</title>
        <authorList>
            <person name="Ban H."/>
            <person name="Sato S."/>
            <person name="Yoshikawa S."/>
            <person name="Yamada K."/>
            <person name="Nakamura Y."/>
            <person name="Ichinomiya M."/>
            <person name="Sato N."/>
            <person name="Blanc-Mathieu R."/>
            <person name="Endo H."/>
            <person name="Kuwata A."/>
            <person name="Ogata H."/>
        </authorList>
    </citation>
    <scope>NUCLEOTIDE SEQUENCE [LARGE SCALE GENOMIC DNA]</scope>
</reference>
<organism evidence="2 3">
    <name type="scientific">Triparma columacea</name>
    <dbReference type="NCBI Taxonomy" id="722753"/>
    <lineage>
        <taxon>Eukaryota</taxon>
        <taxon>Sar</taxon>
        <taxon>Stramenopiles</taxon>
        <taxon>Ochrophyta</taxon>
        <taxon>Bolidophyceae</taxon>
        <taxon>Parmales</taxon>
        <taxon>Triparmaceae</taxon>
        <taxon>Triparma</taxon>
    </lineage>
</organism>
<dbReference type="AlphaFoldDB" id="A0A9W7GG72"/>